<feature type="compositionally biased region" description="Basic and acidic residues" evidence="2">
    <location>
        <begin position="307"/>
        <end position="319"/>
    </location>
</feature>
<evidence type="ECO:0000259" key="3">
    <source>
        <dbReference type="Pfam" id="PF03968"/>
    </source>
</evidence>
<evidence type="ECO:0000256" key="2">
    <source>
        <dbReference type="SAM" id="MobiDB-lite"/>
    </source>
</evidence>
<feature type="region of interest" description="Disordered" evidence="2">
    <location>
        <begin position="300"/>
        <end position="319"/>
    </location>
</feature>
<keyword evidence="1" id="KW-0998">Cell outer membrane</keyword>
<comment type="caution">
    <text evidence="4">The sequence shown here is derived from an EMBL/GenBank/DDBJ whole genome shotgun (WGS) entry which is preliminary data.</text>
</comment>
<dbReference type="EMBL" id="VGIR01000085">
    <property type="protein sequence ID" value="MBM3332420.1"/>
    <property type="molecule type" value="Genomic_DNA"/>
</dbReference>
<dbReference type="Gene3D" id="2.60.450.10">
    <property type="entry name" value="Lipopolysaccharide (LPS) transport protein A like domain"/>
    <property type="match status" value="2"/>
</dbReference>
<dbReference type="Pfam" id="PF03968">
    <property type="entry name" value="LptD_N"/>
    <property type="match status" value="1"/>
</dbReference>
<dbReference type="GO" id="GO:0009279">
    <property type="term" value="C:cell outer membrane"/>
    <property type="evidence" value="ECO:0007669"/>
    <property type="project" value="TreeGrafter"/>
</dbReference>
<evidence type="ECO:0000313" key="5">
    <source>
        <dbReference type="Proteomes" id="UP000779900"/>
    </source>
</evidence>
<dbReference type="InterPro" id="IPR050218">
    <property type="entry name" value="LptD"/>
</dbReference>
<feature type="domain" description="Organic solvent tolerance-like N-terminal" evidence="3">
    <location>
        <begin position="39"/>
        <end position="126"/>
    </location>
</feature>
<dbReference type="Proteomes" id="UP000779900">
    <property type="component" value="Unassembled WGS sequence"/>
</dbReference>
<dbReference type="PANTHER" id="PTHR30189">
    <property type="entry name" value="LPS-ASSEMBLY PROTEIN"/>
    <property type="match status" value="1"/>
</dbReference>
<organism evidence="4 5">
    <name type="scientific">candidate division WOR-3 bacterium</name>
    <dbReference type="NCBI Taxonomy" id="2052148"/>
    <lineage>
        <taxon>Bacteria</taxon>
        <taxon>Bacteria division WOR-3</taxon>
    </lineage>
</organism>
<dbReference type="PANTHER" id="PTHR30189:SF1">
    <property type="entry name" value="LPS-ASSEMBLY PROTEIN LPTD"/>
    <property type="match status" value="1"/>
</dbReference>
<accession>A0A937XEU7</accession>
<sequence>MRHPGTTALLAAGLALCVGFCVASRLSAKHMSIERTPEGDATVFRDSVVVADQDTRINANLARMYEGKGIALISGAVNITNPDAQIWADSARYNLSDKTAELFGNVRVRQESLDIRAPKLLYRSTQKSVLADSGLELENVDRSFRLTGRRGTYDLKDDVGIVDSSPVLTWRRDRDSAQVTSRQMLWYEKGARAFAHGDVRLKSGSTELECDTIDFFSGPDSGQALGNPRVRDSVSRASGDTMTFRVRNGVLERVTIRNRATGEYRTEGGDSIVVAGGAIELRVAGGAIDQVEVTALSSGQLIRTGKGKSEDRPQDRELP</sequence>
<dbReference type="AlphaFoldDB" id="A0A937XEU7"/>
<protein>
    <recommendedName>
        <fullName evidence="3">Organic solvent tolerance-like N-terminal domain-containing protein</fullName>
    </recommendedName>
</protein>
<reference evidence="4" key="1">
    <citation type="submission" date="2019-03" db="EMBL/GenBank/DDBJ databases">
        <title>Lake Tanganyika Metagenome-Assembled Genomes (MAGs).</title>
        <authorList>
            <person name="Tran P."/>
        </authorList>
    </citation>
    <scope>NUCLEOTIDE SEQUENCE</scope>
    <source>
        <strain evidence="4">K_DeepCast_150m_m2_040</strain>
    </source>
</reference>
<evidence type="ECO:0000313" key="4">
    <source>
        <dbReference type="EMBL" id="MBM3332420.1"/>
    </source>
</evidence>
<name>A0A937XEU7_UNCW3</name>
<dbReference type="GO" id="GO:1990351">
    <property type="term" value="C:transporter complex"/>
    <property type="evidence" value="ECO:0007669"/>
    <property type="project" value="TreeGrafter"/>
</dbReference>
<gene>
    <name evidence="4" type="ORF">FJY68_11335</name>
</gene>
<dbReference type="InterPro" id="IPR005653">
    <property type="entry name" value="OstA-like_N"/>
</dbReference>
<evidence type="ECO:0000256" key="1">
    <source>
        <dbReference type="ARBA" id="ARBA00023237"/>
    </source>
</evidence>
<proteinExistence type="predicted"/>
<keyword evidence="1" id="KW-0472">Membrane</keyword>